<reference evidence="2 3" key="1">
    <citation type="submission" date="2020-09" db="EMBL/GenBank/DDBJ databases">
        <title>Draft genome of Gelidibacter salicanalis PAMC21136.</title>
        <authorList>
            <person name="Park H."/>
        </authorList>
    </citation>
    <scope>NUCLEOTIDE SEQUENCE [LARGE SCALE GENOMIC DNA]</scope>
    <source>
        <strain evidence="2 3">PAMC21136</strain>
    </source>
</reference>
<dbReference type="SUPFAM" id="SSF53448">
    <property type="entry name" value="Nucleotide-diphospho-sugar transferases"/>
    <property type="match status" value="1"/>
</dbReference>
<dbReference type="AlphaFoldDB" id="A0A934KR55"/>
<evidence type="ECO:0000259" key="1">
    <source>
        <dbReference type="Pfam" id="PF00535"/>
    </source>
</evidence>
<organism evidence="2 3">
    <name type="scientific">Gelidibacter salicanalis</name>
    <dbReference type="NCBI Taxonomy" id="291193"/>
    <lineage>
        <taxon>Bacteria</taxon>
        <taxon>Pseudomonadati</taxon>
        <taxon>Bacteroidota</taxon>
        <taxon>Flavobacteriia</taxon>
        <taxon>Flavobacteriales</taxon>
        <taxon>Flavobacteriaceae</taxon>
        <taxon>Gelidibacter</taxon>
    </lineage>
</organism>
<protein>
    <submittedName>
        <fullName evidence="2">Glycosyltransferase family 2 protein</fullName>
    </submittedName>
</protein>
<dbReference type="RefSeq" id="WP_199598415.1">
    <property type="nucleotide sequence ID" value="NZ_JAEHJZ010000017.1"/>
</dbReference>
<accession>A0A934KR55</accession>
<dbReference type="Pfam" id="PF00535">
    <property type="entry name" value="Glycos_transf_2"/>
    <property type="match status" value="1"/>
</dbReference>
<feature type="domain" description="Glycosyltransferase 2-like" evidence="1">
    <location>
        <begin position="4"/>
        <end position="106"/>
    </location>
</feature>
<dbReference type="Proteomes" id="UP000662373">
    <property type="component" value="Unassembled WGS sequence"/>
</dbReference>
<keyword evidence="3" id="KW-1185">Reference proteome</keyword>
<comment type="caution">
    <text evidence="2">The sequence shown here is derived from an EMBL/GenBank/DDBJ whole genome shotgun (WGS) entry which is preliminary data.</text>
</comment>
<evidence type="ECO:0000313" key="3">
    <source>
        <dbReference type="Proteomes" id="UP000662373"/>
    </source>
</evidence>
<dbReference type="EMBL" id="JAEHJZ010000017">
    <property type="protein sequence ID" value="MBJ7880580.1"/>
    <property type="molecule type" value="Genomic_DNA"/>
</dbReference>
<gene>
    <name evidence="2" type="ORF">JEM65_07955</name>
</gene>
<dbReference type="InterPro" id="IPR001173">
    <property type="entry name" value="Glyco_trans_2-like"/>
</dbReference>
<evidence type="ECO:0000313" key="2">
    <source>
        <dbReference type="EMBL" id="MBJ7880580.1"/>
    </source>
</evidence>
<name>A0A934KR55_9FLAO</name>
<dbReference type="PANTHER" id="PTHR43179:SF7">
    <property type="entry name" value="RHAMNOSYLTRANSFERASE WBBL"/>
    <property type="match status" value="1"/>
</dbReference>
<dbReference type="CDD" id="cd04186">
    <property type="entry name" value="GT_2_like_c"/>
    <property type="match status" value="1"/>
</dbReference>
<proteinExistence type="predicted"/>
<dbReference type="PANTHER" id="PTHR43179">
    <property type="entry name" value="RHAMNOSYLTRANSFERASE WBBL"/>
    <property type="match status" value="1"/>
</dbReference>
<sequence>MDVSIILVNYNTCGLTTKAIASVYEFTKTISFEIIMVDNNSVDDSVEFIRAKFPDVIIIENNHNLGFGRANNSGMEIANGAYFLLLNTDTYLLDNAIKQMFDFMENPINKKVSVVGAKLLKTDLSYNVSAGNFPSYRLFVKGSFLKYFYKKSFYSNMYNNIIPTTSKSPYEVDYVSGADFFVRSDVIKSVGGFDECFFMYGEDVELSYRIKKQLPDTRQMINPDIRIVHISQGSSNVHSESRAFKLRILNSTFLFYKITEGFLQANLYKIIGLKRLYF</sequence>
<dbReference type="InterPro" id="IPR029044">
    <property type="entry name" value="Nucleotide-diphossugar_trans"/>
</dbReference>
<dbReference type="Gene3D" id="3.90.550.10">
    <property type="entry name" value="Spore Coat Polysaccharide Biosynthesis Protein SpsA, Chain A"/>
    <property type="match status" value="1"/>
</dbReference>